<name>A0ABW8K338_9GAMM</name>
<feature type="transmembrane region" description="Helical" evidence="1">
    <location>
        <begin position="37"/>
        <end position="57"/>
    </location>
</feature>
<keyword evidence="1" id="KW-0812">Transmembrane</keyword>
<accession>A0ABW8K338</accession>
<protein>
    <submittedName>
        <fullName evidence="2">Uncharacterized protein</fullName>
    </submittedName>
</protein>
<evidence type="ECO:0000256" key="1">
    <source>
        <dbReference type="SAM" id="Phobius"/>
    </source>
</evidence>
<sequence length="65" mass="7363">MKTLFSRAADSPWLLLLCLLFYIGFIGPLLISATNTLAVVVGLVLFGLLAAWSYRFMRRFLSHKE</sequence>
<evidence type="ECO:0000313" key="3">
    <source>
        <dbReference type="Proteomes" id="UP001620408"/>
    </source>
</evidence>
<reference evidence="2 3" key="1">
    <citation type="submission" date="2020-10" db="EMBL/GenBank/DDBJ databases">
        <title>Phylogeny of dyella-like bacteria.</title>
        <authorList>
            <person name="Fu J."/>
        </authorList>
    </citation>
    <scope>NUCLEOTIDE SEQUENCE [LARGE SCALE GENOMIC DNA]</scope>
    <source>
        <strain evidence="2 3">BB4</strain>
    </source>
</reference>
<dbReference type="EMBL" id="JADIKD010000009">
    <property type="protein sequence ID" value="MFK2917310.1"/>
    <property type="molecule type" value="Genomic_DNA"/>
</dbReference>
<comment type="caution">
    <text evidence="2">The sequence shown here is derived from an EMBL/GenBank/DDBJ whole genome shotgun (WGS) entry which is preliminary data.</text>
</comment>
<proteinExistence type="predicted"/>
<organism evidence="2 3">
    <name type="scientific">Dyella koreensis</name>
    <dbReference type="NCBI Taxonomy" id="311235"/>
    <lineage>
        <taxon>Bacteria</taxon>
        <taxon>Pseudomonadati</taxon>
        <taxon>Pseudomonadota</taxon>
        <taxon>Gammaproteobacteria</taxon>
        <taxon>Lysobacterales</taxon>
        <taxon>Rhodanobacteraceae</taxon>
        <taxon>Dyella</taxon>
    </lineage>
</organism>
<dbReference type="RefSeq" id="WP_379985251.1">
    <property type="nucleotide sequence ID" value="NZ_JADIKD010000009.1"/>
</dbReference>
<dbReference type="Proteomes" id="UP001620408">
    <property type="component" value="Unassembled WGS sequence"/>
</dbReference>
<keyword evidence="1" id="KW-0472">Membrane</keyword>
<keyword evidence="1" id="KW-1133">Transmembrane helix</keyword>
<feature type="transmembrane region" description="Helical" evidence="1">
    <location>
        <begin position="12"/>
        <end position="31"/>
    </location>
</feature>
<evidence type="ECO:0000313" key="2">
    <source>
        <dbReference type="EMBL" id="MFK2917310.1"/>
    </source>
</evidence>
<keyword evidence="3" id="KW-1185">Reference proteome</keyword>
<gene>
    <name evidence="2" type="ORF">ISS97_08545</name>
</gene>